<keyword evidence="4" id="KW-1185">Reference proteome</keyword>
<feature type="domain" description="J" evidence="2">
    <location>
        <begin position="142"/>
        <end position="196"/>
    </location>
</feature>
<evidence type="ECO:0000313" key="3">
    <source>
        <dbReference type="EMBL" id="PWK51832.1"/>
    </source>
</evidence>
<dbReference type="AlphaFoldDB" id="A0A316FU85"/>
<dbReference type="SUPFAM" id="SSF46565">
    <property type="entry name" value="Chaperone J-domain"/>
    <property type="match status" value="1"/>
</dbReference>
<keyword evidence="1" id="KW-0143">Chaperone</keyword>
<dbReference type="Proteomes" id="UP000245790">
    <property type="component" value="Unassembled WGS sequence"/>
</dbReference>
<dbReference type="InterPro" id="IPR001623">
    <property type="entry name" value="DnaJ_domain"/>
</dbReference>
<dbReference type="OrthoDB" id="581986at2"/>
<gene>
    <name evidence="3" type="ORF">C8D97_105147</name>
</gene>
<dbReference type="Gene3D" id="1.10.287.110">
    <property type="entry name" value="DnaJ domain"/>
    <property type="match status" value="1"/>
</dbReference>
<protein>
    <submittedName>
        <fullName evidence="3">DnaJ-like protein</fullName>
    </submittedName>
</protein>
<accession>A0A316FU85</accession>
<dbReference type="Pfam" id="PF12339">
    <property type="entry name" value="DNAJ_related"/>
    <property type="match status" value="1"/>
</dbReference>
<dbReference type="InterPro" id="IPR036869">
    <property type="entry name" value="J_dom_sf"/>
</dbReference>
<evidence type="ECO:0000259" key="2">
    <source>
        <dbReference type="PROSITE" id="PS50076"/>
    </source>
</evidence>
<reference evidence="3 4" key="1">
    <citation type="submission" date="2018-05" db="EMBL/GenBank/DDBJ databases">
        <title>Genomic Encyclopedia of Type Strains, Phase IV (KMG-IV): sequencing the most valuable type-strain genomes for metagenomic binning, comparative biology and taxonomic classification.</title>
        <authorList>
            <person name="Goeker M."/>
        </authorList>
    </citation>
    <scope>NUCLEOTIDE SEQUENCE [LARGE SCALE GENOMIC DNA]</scope>
    <source>
        <strain evidence="3 4">DSM 25350</strain>
    </source>
</reference>
<sequence length="196" mass="22872">MPDFNNIVIEFLRENNNKISEHLLLKHIETHHSDFFSVLPNPNRLYEKHFYLFHKLYQLKQALFDDKLHLTVSALTIELLPTTSSHEQAANKSLGDNHPIGDSDPLAEFYLDKNNLYLSESEVQAMQKKFWQRYLAIQQKSDAIICLELQGETPLTLQKVKKQYQKLAQQHHPDKGGNAEKFQAIKQAFNELKLIF</sequence>
<dbReference type="RefSeq" id="WP_109763221.1">
    <property type="nucleotide sequence ID" value="NZ_QGGU01000005.1"/>
</dbReference>
<dbReference type="EMBL" id="QGGU01000005">
    <property type="protein sequence ID" value="PWK51832.1"/>
    <property type="molecule type" value="Genomic_DNA"/>
</dbReference>
<comment type="caution">
    <text evidence="3">The sequence shown here is derived from an EMBL/GenBank/DDBJ whole genome shotgun (WGS) entry which is preliminary data.</text>
</comment>
<dbReference type="PROSITE" id="PS50076">
    <property type="entry name" value="DNAJ_2"/>
    <property type="match status" value="1"/>
</dbReference>
<dbReference type="Pfam" id="PF00226">
    <property type="entry name" value="DnaJ"/>
    <property type="match status" value="1"/>
</dbReference>
<name>A0A316FU85_9GAMM</name>
<evidence type="ECO:0000313" key="4">
    <source>
        <dbReference type="Proteomes" id="UP000245790"/>
    </source>
</evidence>
<dbReference type="InterPro" id="IPR021059">
    <property type="entry name" value="DnaJ-related_N"/>
</dbReference>
<evidence type="ECO:0000256" key="1">
    <source>
        <dbReference type="ARBA" id="ARBA00023186"/>
    </source>
</evidence>
<proteinExistence type="predicted"/>
<organism evidence="3 4">
    <name type="scientific">Pleionea mediterranea</name>
    <dbReference type="NCBI Taxonomy" id="523701"/>
    <lineage>
        <taxon>Bacteria</taxon>
        <taxon>Pseudomonadati</taxon>
        <taxon>Pseudomonadota</taxon>
        <taxon>Gammaproteobacteria</taxon>
        <taxon>Oceanospirillales</taxon>
        <taxon>Pleioneaceae</taxon>
        <taxon>Pleionea</taxon>
    </lineage>
</organism>
<dbReference type="CDD" id="cd06257">
    <property type="entry name" value="DnaJ"/>
    <property type="match status" value="1"/>
</dbReference>